<keyword evidence="4" id="KW-1185">Reference proteome</keyword>
<dbReference type="InterPro" id="IPR010090">
    <property type="entry name" value="Phage_tape_meas"/>
</dbReference>
<protein>
    <submittedName>
        <fullName evidence="3">Conserved domain protein</fullName>
    </submittedName>
</protein>
<dbReference type="Proteomes" id="UP000003416">
    <property type="component" value="Unassembled WGS sequence"/>
</dbReference>
<reference evidence="3 4" key="1">
    <citation type="submission" date="2011-02" db="EMBL/GenBank/DDBJ databases">
        <authorList>
            <person name="Weinstock G."/>
            <person name="Sodergren E."/>
            <person name="Clifton S."/>
            <person name="Fulton L."/>
            <person name="Fulton B."/>
            <person name="Courtney L."/>
            <person name="Fronick C."/>
            <person name="Harrison M."/>
            <person name="Strong C."/>
            <person name="Farmer C."/>
            <person name="Delahaunty K."/>
            <person name="Markovic C."/>
            <person name="Hall O."/>
            <person name="Minx P."/>
            <person name="Tomlinson C."/>
            <person name="Mitreva M."/>
            <person name="Hou S."/>
            <person name="Chen J."/>
            <person name="Wollam A."/>
            <person name="Pepin K.H."/>
            <person name="Johnson M."/>
            <person name="Bhonagiri V."/>
            <person name="Zhang X."/>
            <person name="Suruliraj S."/>
            <person name="Warren W."/>
            <person name="Chinwalla A."/>
            <person name="Mardis E.R."/>
            <person name="Wilson R.K."/>
        </authorList>
    </citation>
    <scope>NUCLEOTIDE SEQUENCE [LARGE SCALE GENOMIC DNA]</scope>
    <source>
        <strain evidence="3 4">YIT 12057</strain>
    </source>
</reference>
<feature type="domain" description="Phage tail tape measure protein" evidence="2">
    <location>
        <begin position="104"/>
        <end position="242"/>
    </location>
</feature>
<gene>
    <name evidence="3" type="ORF">HMPREF9446_00933</name>
</gene>
<dbReference type="STRING" id="763034.HMPREF9446_00933"/>
<dbReference type="AlphaFoldDB" id="F3PQE0"/>
<organism evidence="3 4">
    <name type="scientific">Bacteroides fluxus YIT 12057</name>
    <dbReference type="NCBI Taxonomy" id="763034"/>
    <lineage>
        <taxon>Bacteria</taxon>
        <taxon>Pseudomonadati</taxon>
        <taxon>Bacteroidota</taxon>
        <taxon>Bacteroidia</taxon>
        <taxon>Bacteroidales</taxon>
        <taxon>Bacteroidaceae</taxon>
        <taxon>Bacteroides</taxon>
    </lineage>
</organism>
<evidence type="ECO:0000256" key="1">
    <source>
        <dbReference type="ARBA" id="ARBA00022612"/>
    </source>
</evidence>
<dbReference type="EMBL" id="AFBN01000014">
    <property type="protein sequence ID" value="EGF58864.1"/>
    <property type="molecule type" value="Genomic_DNA"/>
</dbReference>
<proteinExistence type="predicted"/>
<evidence type="ECO:0000313" key="3">
    <source>
        <dbReference type="EMBL" id="EGF58864.1"/>
    </source>
</evidence>
<dbReference type="Pfam" id="PF10145">
    <property type="entry name" value="PhageMin_Tail"/>
    <property type="match status" value="1"/>
</dbReference>
<dbReference type="NCBIfam" id="TIGR01760">
    <property type="entry name" value="tape_meas_TP901"/>
    <property type="match status" value="1"/>
</dbReference>
<dbReference type="RefSeq" id="WP_009124174.1">
    <property type="nucleotide sequence ID" value="NZ_GL882615.1"/>
</dbReference>
<dbReference type="PANTHER" id="PTHR37813:SF1">
    <property type="entry name" value="FELS-2 PROPHAGE PROTEIN"/>
    <property type="match status" value="1"/>
</dbReference>
<dbReference type="HOGENOM" id="CLU_952043_0_0_10"/>
<dbReference type="GeneID" id="86048674"/>
<evidence type="ECO:0000259" key="2">
    <source>
        <dbReference type="Pfam" id="PF10145"/>
    </source>
</evidence>
<dbReference type="eggNOG" id="COG5283">
    <property type="taxonomic scope" value="Bacteria"/>
</dbReference>
<comment type="caution">
    <text evidence="3">The sequence shown here is derived from an EMBL/GenBank/DDBJ whole genome shotgun (WGS) entry which is preliminary data.</text>
</comment>
<accession>F3PQE0</accession>
<dbReference type="PANTHER" id="PTHR37813">
    <property type="entry name" value="FELS-2 PROPHAGE PROTEIN"/>
    <property type="match status" value="1"/>
</dbReference>
<sequence length="292" mass="30873">MANEVEFKLKIRTDGKDTFHDLTVDAESFDSAVKRVTETARKASDEIQNMAMKNLNWDMFINATDQLNSSIQSLAGGYDSFDKSMRAANTMAGKTGKNLDSLTDSVKELSKNIPMVREELAGGLYQVISNGVPEDNWISFLEQSSKAAVGGIADLGQTVTVTSTIIKNYGLEWDTAGSIQDKIQKTAKNGVTSFEQLAAALPRVSGSASQLGISIDELMAVFATTTGVTGNTAEVSTARAAIASTTGAIRLMNIAIASSPYLIAAASAAALAVGIYKICTSSSETEEAQNKA</sequence>
<keyword evidence="1" id="KW-1188">Viral release from host cell</keyword>
<evidence type="ECO:0000313" key="4">
    <source>
        <dbReference type="Proteomes" id="UP000003416"/>
    </source>
</evidence>
<name>F3PQE0_9BACE</name>